<dbReference type="AlphaFoldDB" id="A0A9X0B2G9"/>
<comment type="caution">
    <text evidence="1">The sequence shown here is derived from an EMBL/GenBank/DDBJ whole genome shotgun (WGS) entry which is preliminary data.</text>
</comment>
<evidence type="ECO:0000313" key="2">
    <source>
        <dbReference type="Proteomes" id="UP001147747"/>
    </source>
</evidence>
<gene>
    <name evidence="1" type="ORF">N7509_008254</name>
</gene>
<evidence type="ECO:0000313" key="1">
    <source>
        <dbReference type="EMBL" id="KAJ5385713.1"/>
    </source>
</evidence>
<dbReference type="EMBL" id="JAPZBU010000009">
    <property type="protein sequence ID" value="KAJ5385713.1"/>
    <property type="molecule type" value="Genomic_DNA"/>
</dbReference>
<protein>
    <submittedName>
        <fullName evidence="1">Uncharacterized protein</fullName>
    </submittedName>
</protein>
<reference evidence="1" key="2">
    <citation type="journal article" date="2023" name="IMA Fungus">
        <title>Comparative genomic study of the Penicillium genus elucidates a diverse pangenome and 15 lateral gene transfer events.</title>
        <authorList>
            <person name="Petersen C."/>
            <person name="Sorensen T."/>
            <person name="Nielsen M.R."/>
            <person name="Sondergaard T.E."/>
            <person name="Sorensen J.L."/>
            <person name="Fitzpatrick D.A."/>
            <person name="Frisvad J.C."/>
            <person name="Nielsen K.L."/>
        </authorList>
    </citation>
    <scope>NUCLEOTIDE SEQUENCE</scope>
    <source>
        <strain evidence="1">IBT 29677</strain>
    </source>
</reference>
<dbReference type="RefSeq" id="XP_056483511.1">
    <property type="nucleotide sequence ID" value="XM_056632891.1"/>
</dbReference>
<proteinExistence type="predicted"/>
<dbReference type="OrthoDB" id="4062651at2759"/>
<sequence length="77" mass="8382">MQPMQKNENDEEMVGVSDLDRWPIGLAAVRFLAVVGAAESTQSLEEVVLARRVMAAGQVEERPVGKATIVRIYGCPP</sequence>
<dbReference type="Proteomes" id="UP001147747">
    <property type="component" value="Unassembled WGS sequence"/>
</dbReference>
<organism evidence="1 2">
    <name type="scientific">Penicillium cosmopolitanum</name>
    <dbReference type="NCBI Taxonomy" id="1131564"/>
    <lineage>
        <taxon>Eukaryota</taxon>
        <taxon>Fungi</taxon>
        <taxon>Dikarya</taxon>
        <taxon>Ascomycota</taxon>
        <taxon>Pezizomycotina</taxon>
        <taxon>Eurotiomycetes</taxon>
        <taxon>Eurotiomycetidae</taxon>
        <taxon>Eurotiales</taxon>
        <taxon>Aspergillaceae</taxon>
        <taxon>Penicillium</taxon>
    </lineage>
</organism>
<name>A0A9X0B2G9_9EURO</name>
<dbReference type="GeneID" id="81371871"/>
<accession>A0A9X0B2G9</accession>
<reference evidence="1" key="1">
    <citation type="submission" date="2022-12" db="EMBL/GenBank/DDBJ databases">
        <authorList>
            <person name="Petersen C."/>
        </authorList>
    </citation>
    <scope>NUCLEOTIDE SEQUENCE</scope>
    <source>
        <strain evidence="1">IBT 29677</strain>
    </source>
</reference>
<keyword evidence="2" id="KW-1185">Reference proteome</keyword>